<dbReference type="Proteomes" id="UP000092461">
    <property type="component" value="Unassembled WGS sequence"/>
</dbReference>
<evidence type="ECO:0000256" key="4">
    <source>
        <dbReference type="ARBA" id="ARBA00023125"/>
    </source>
</evidence>
<dbReference type="EMBL" id="AJWK01019808">
    <property type="status" value="NOT_ANNOTATED_CDS"/>
    <property type="molecule type" value="Genomic_DNA"/>
</dbReference>
<comment type="subunit">
    <text evidence="1">Self-associates forming complexes of several hundred monomers.</text>
</comment>
<dbReference type="InterPro" id="IPR028002">
    <property type="entry name" value="Myb_DNA-bind_5"/>
</dbReference>
<keyword evidence="5" id="KW-0804">Transcription</keyword>
<dbReference type="EnsemblMetazoa" id="LLOJ006137-RA">
    <property type="protein sequence ID" value="LLOJ006137-PA"/>
    <property type="gene ID" value="LLOJ006137"/>
</dbReference>
<dbReference type="OrthoDB" id="6084504at2759"/>
<evidence type="ECO:0000256" key="2">
    <source>
        <dbReference type="ARBA" id="ARBA00016807"/>
    </source>
</evidence>
<proteinExistence type="predicted"/>
<dbReference type="PANTHER" id="PTHR21411:SF0">
    <property type="entry name" value="REGULATORY PROTEIN ZESTE"/>
    <property type="match status" value="1"/>
</dbReference>
<dbReference type="Pfam" id="PF13873">
    <property type="entry name" value="Myb_DNA-bind_5"/>
    <property type="match status" value="1"/>
</dbReference>
<organism evidence="8 9">
    <name type="scientific">Lutzomyia longipalpis</name>
    <name type="common">Sand fly</name>
    <dbReference type="NCBI Taxonomy" id="7200"/>
    <lineage>
        <taxon>Eukaryota</taxon>
        <taxon>Metazoa</taxon>
        <taxon>Ecdysozoa</taxon>
        <taxon>Arthropoda</taxon>
        <taxon>Hexapoda</taxon>
        <taxon>Insecta</taxon>
        <taxon>Pterygota</taxon>
        <taxon>Neoptera</taxon>
        <taxon>Endopterygota</taxon>
        <taxon>Diptera</taxon>
        <taxon>Nematocera</taxon>
        <taxon>Psychodoidea</taxon>
        <taxon>Psychodidae</taxon>
        <taxon>Lutzomyia</taxon>
        <taxon>Lutzomyia</taxon>
    </lineage>
</organism>
<evidence type="ECO:0000256" key="1">
    <source>
        <dbReference type="ARBA" id="ARBA00011764"/>
    </source>
</evidence>
<evidence type="ECO:0000256" key="3">
    <source>
        <dbReference type="ARBA" id="ARBA00023015"/>
    </source>
</evidence>
<dbReference type="VEuPathDB" id="VectorBase:LLOJ006137"/>
<keyword evidence="3" id="KW-0805">Transcription regulation</keyword>
<dbReference type="AlphaFoldDB" id="A0A1B0CN53"/>
<dbReference type="RefSeq" id="XP_055690556.1">
    <property type="nucleotide sequence ID" value="XM_055834581.1"/>
</dbReference>
<evidence type="ECO:0000259" key="7">
    <source>
        <dbReference type="Pfam" id="PF13873"/>
    </source>
</evidence>
<keyword evidence="9" id="KW-1185">Reference proteome</keyword>
<evidence type="ECO:0000313" key="8">
    <source>
        <dbReference type="EnsemblMetazoa" id="LLOJ006137-PA"/>
    </source>
</evidence>
<dbReference type="KEGG" id="lll:129794010"/>
<keyword evidence="4" id="KW-0238">DNA-binding</keyword>
<dbReference type="RefSeq" id="XP_055690557.1">
    <property type="nucleotide sequence ID" value="XM_055834582.1"/>
</dbReference>
<evidence type="ECO:0000256" key="5">
    <source>
        <dbReference type="ARBA" id="ARBA00023163"/>
    </source>
</evidence>
<dbReference type="PANTHER" id="PTHR21411">
    <property type="entry name" value="APONTIC"/>
    <property type="match status" value="1"/>
</dbReference>
<dbReference type="GeneID" id="129794010"/>
<comment type="function">
    <text evidence="6">Involved in transvection phenomena (= synapsis-dependent gene expression), where the synaptic pairing of chromosomes carrying genes with which zeste interacts influences the expression of these genes. Zeste binds to DNA and stimulates transcription from a nearby promoter.</text>
</comment>
<evidence type="ECO:0000313" key="9">
    <source>
        <dbReference type="Proteomes" id="UP000092461"/>
    </source>
</evidence>
<accession>A0A1B0CN53</accession>
<evidence type="ECO:0000256" key="6">
    <source>
        <dbReference type="ARBA" id="ARBA00025466"/>
    </source>
</evidence>
<dbReference type="GO" id="GO:0003677">
    <property type="term" value="F:DNA binding"/>
    <property type="evidence" value="ECO:0007669"/>
    <property type="project" value="UniProtKB-KW"/>
</dbReference>
<feature type="domain" description="Myb/SANT-like DNA-binding" evidence="7">
    <location>
        <begin position="16"/>
        <end position="92"/>
    </location>
</feature>
<sequence length="297" mass="35111">MGHEFEALTRFKKRERTQNWTFSEKKFLLDLCRRDMKIIENKRLDSALIALKNRAWKLIHQRFARTFGPDRNCNRLKEQFRRMKALSRSEIMDYSHRLSRFGQDVADRKRPSSFSFEIWEFMQEAKRVCKSESMDNVDYSKMESSLERDGYENSDSSHQEDDSLCTTIMNKTSHHNMDMCEVQIKEEPSDVECTSADLPSPKQMEVPMDRDMPATDLSAIAATINTVNHMQNIMPRDRSIQTDVSDFNMKEFYEMQVREHTLRMDILKLQFETAKYNRDIAKLNMNLTLKAMQPNKG</sequence>
<protein>
    <recommendedName>
        <fullName evidence="2">Regulatory protein zeste</fullName>
    </recommendedName>
</protein>
<dbReference type="VEuPathDB" id="VectorBase:LLONM1_001535"/>
<name>A0A1B0CN53_LUTLO</name>
<reference evidence="8" key="1">
    <citation type="submission" date="2020-05" db="UniProtKB">
        <authorList>
            <consortium name="EnsemblMetazoa"/>
        </authorList>
    </citation>
    <scope>IDENTIFICATION</scope>
    <source>
        <strain evidence="8">Jacobina</strain>
    </source>
</reference>